<dbReference type="InterPro" id="IPR020546">
    <property type="entry name" value="ATP_synth_F1_dsu/esu_N"/>
</dbReference>
<protein>
    <recommendedName>
        <fullName evidence="2">ATP synthase F1 complex delta/epsilon subunit N-terminal domain-containing protein</fullName>
    </recommendedName>
</protein>
<dbReference type="SUPFAM" id="SSF51344">
    <property type="entry name" value="Epsilon subunit of F1F0-ATP synthase N-terminal domain"/>
    <property type="match status" value="1"/>
</dbReference>
<dbReference type="InterPro" id="IPR036771">
    <property type="entry name" value="ATPsynth_dsu/esu_N"/>
</dbReference>
<evidence type="ECO:0000259" key="2">
    <source>
        <dbReference type="Pfam" id="PF02823"/>
    </source>
</evidence>
<evidence type="ECO:0000313" key="3">
    <source>
        <dbReference type="EMBL" id="MCA9389948.1"/>
    </source>
</evidence>
<reference evidence="3" key="1">
    <citation type="submission" date="2020-04" db="EMBL/GenBank/DDBJ databases">
        <authorList>
            <person name="Zhang T."/>
        </authorList>
    </citation>
    <scope>NUCLEOTIDE SEQUENCE</scope>
    <source>
        <strain evidence="3">HKST-UBA01</strain>
    </source>
</reference>
<reference evidence="3" key="2">
    <citation type="journal article" date="2021" name="Microbiome">
        <title>Successional dynamics and alternative stable states in a saline activated sludge microbial community over 9 years.</title>
        <authorList>
            <person name="Wang Y."/>
            <person name="Ye J."/>
            <person name="Ju F."/>
            <person name="Liu L."/>
            <person name="Boyd J.A."/>
            <person name="Deng Y."/>
            <person name="Parks D.H."/>
            <person name="Jiang X."/>
            <person name="Yin X."/>
            <person name="Woodcroft B.J."/>
            <person name="Tyson G.W."/>
            <person name="Hugenholtz P."/>
            <person name="Polz M.F."/>
            <person name="Zhang T."/>
        </authorList>
    </citation>
    <scope>NUCLEOTIDE SEQUENCE</scope>
    <source>
        <strain evidence="3">HKST-UBA01</strain>
    </source>
</reference>
<dbReference type="AlphaFoldDB" id="A0A955LGE7"/>
<comment type="caution">
    <text evidence="3">The sequence shown here is derived from an EMBL/GenBank/DDBJ whole genome shotgun (WGS) entry which is preliminary data.</text>
</comment>
<accession>A0A955LGE7</accession>
<sequence>MPSPNSTDLLKVHVRNRSRTLFEGDAVSVTSLNNTGVFDVLAQHANFITLINKYITIKKPDLKIETIEIEKGVLRVIENKVDIYLEINPT</sequence>
<proteinExistence type="predicted"/>
<organism evidence="3 4">
    <name type="scientific">candidate division WWE3 bacterium</name>
    <dbReference type="NCBI Taxonomy" id="2053526"/>
    <lineage>
        <taxon>Bacteria</taxon>
        <taxon>Katanobacteria</taxon>
    </lineage>
</organism>
<dbReference type="EMBL" id="JAGQKX010000013">
    <property type="protein sequence ID" value="MCA9389948.1"/>
    <property type="molecule type" value="Genomic_DNA"/>
</dbReference>
<dbReference type="Pfam" id="PF02823">
    <property type="entry name" value="ATP-synt_DE_N"/>
    <property type="match status" value="1"/>
</dbReference>
<dbReference type="Proteomes" id="UP000701698">
    <property type="component" value="Unassembled WGS sequence"/>
</dbReference>
<dbReference type="GO" id="GO:0015986">
    <property type="term" value="P:proton motive force-driven ATP synthesis"/>
    <property type="evidence" value="ECO:0007669"/>
    <property type="project" value="InterPro"/>
</dbReference>
<dbReference type="GO" id="GO:0045259">
    <property type="term" value="C:proton-transporting ATP synthase complex"/>
    <property type="evidence" value="ECO:0007669"/>
    <property type="project" value="UniProtKB-KW"/>
</dbReference>
<keyword evidence="1" id="KW-0139">CF(1)</keyword>
<evidence type="ECO:0000256" key="1">
    <source>
        <dbReference type="ARBA" id="ARBA00023196"/>
    </source>
</evidence>
<name>A0A955LGE7_UNCKA</name>
<evidence type="ECO:0000313" key="4">
    <source>
        <dbReference type="Proteomes" id="UP000701698"/>
    </source>
</evidence>
<gene>
    <name evidence="3" type="ORF">KC571_00940</name>
</gene>
<feature type="domain" description="ATP synthase F1 complex delta/epsilon subunit N-terminal" evidence="2">
    <location>
        <begin position="10"/>
        <end position="84"/>
    </location>
</feature>
<keyword evidence="1" id="KW-0066">ATP synthesis</keyword>
<dbReference type="Gene3D" id="2.60.15.10">
    <property type="entry name" value="F0F1 ATP synthase delta/epsilon subunit, N-terminal"/>
    <property type="match status" value="1"/>
</dbReference>